<keyword evidence="2" id="KW-0472">Membrane</keyword>
<evidence type="ECO:0008006" key="6">
    <source>
        <dbReference type="Google" id="ProtNLM"/>
    </source>
</evidence>
<evidence type="ECO:0000256" key="1">
    <source>
        <dbReference type="SAM" id="MobiDB-lite"/>
    </source>
</evidence>
<keyword evidence="5" id="KW-1185">Reference proteome</keyword>
<evidence type="ECO:0000256" key="2">
    <source>
        <dbReference type="SAM" id="Phobius"/>
    </source>
</evidence>
<protein>
    <recommendedName>
        <fullName evidence="6">Htaa domain-containing protein</fullName>
    </recommendedName>
</protein>
<comment type="caution">
    <text evidence="4">The sequence shown here is derived from an EMBL/GenBank/DDBJ whole genome shotgun (WGS) entry which is preliminary data.</text>
</comment>
<keyword evidence="3" id="KW-0732">Signal</keyword>
<proteinExistence type="predicted"/>
<dbReference type="RefSeq" id="WP_218234648.1">
    <property type="nucleotide sequence ID" value="NZ_BAABBB010000019.1"/>
</dbReference>
<evidence type="ECO:0000313" key="5">
    <source>
        <dbReference type="Proteomes" id="UP001500301"/>
    </source>
</evidence>
<keyword evidence="2" id="KW-1133">Transmembrane helix</keyword>
<reference evidence="5" key="1">
    <citation type="journal article" date="2019" name="Int. J. Syst. Evol. Microbiol.">
        <title>The Global Catalogue of Microorganisms (GCM) 10K type strain sequencing project: providing services to taxonomists for standard genome sequencing and annotation.</title>
        <authorList>
            <consortium name="The Broad Institute Genomics Platform"/>
            <consortium name="The Broad Institute Genome Sequencing Center for Infectious Disease"/>
            <person name="Wu L."/>
            <person name="Ma J."/>
        </authorList>
    </citation>
    <scope>NUCLEOTIDE SEQUENCE [LARGE SCALE GENOMIC DNA]</scope>
    <source>
        <strain evidence="5">JCM 17460</strain>
    </source>
</reference>
<name>A0ABP6W4Z8_9ACTN</name>
<dbReference type="Proteomes" id="UP001500301">
    <property type="component" value="Unassembled WGS sequence"/>
</dbReference>
<sequence>MLTRTTLVLLGVLAALVAPVPAAQAQARVSVSSERGGAVIDPTYATTLKVAGAGFQSVHGGHGGIYVFFGTVSGSWRPSKGGVTGQDYFYVPDSESQANAGYQKYVAYPGSDTAASANGGTVSASGRWSTTIAVPGATFRAVDRDGGTRTIDCRKVRCGIITVGAHGVTNAANETFTPVTVKDLYGDQAPATTGTAAAQQPAAPGTAVPDVAAAPSPPSSATALAPVLDVDRPSAVAGRALSFTARGLPPGAQVNAVLDDGVAAAGPFLVGAQGQVTGVVALPAEVAGGTHELRLYGLDGDPAPLVRFAIAAGDEPVAAPVAAPGRSRVDRLGAWFFGAAGLVLLGALARLLLLARRRGASRA</sequence>
<evidence type="ECO:0000256" key="3">
    <source>
        <dbReference type="SAM" id="SignalP"/>
    </source>
</evidence>
<gene>
    <name evidence="4" type="ORF">GCM10022263_37180</name>
</gene>
<dbReference type="EMBL" id="BAABBB010000019">
    <property type="protein sequence ID" value="GAA3546570.1"/>
    <property type="molecule type" value="Genomic_DNA"/>
</dbReference>
<feature type="signal peptide" evidence="3">
    <location>
        <begin position="1"/>
        <end position="25"/>
    </location>
</feature>
<feature type="transmembrane region" description="Helical" evidence="2">
    <location>
        <begin position="332"/>
        <end position="353"/>
    </location>
</feature>
<organism evidence="4 5">
    <name type="scientific">Nocardioides daeguensis</name>
    <dbReference type="NCBI Taxonomy" id="908359"/>
    <lineage>
        <taxon>Bacteria</taxon>
        <taxon>Bacillati</taxon>
        <taxon>Actinomycetota</taxon>
        <taxon>Actinomycetes</taxon>
        <taxon>Propionibacteriales</taxon>
        <taxon>Nocardioidaceae</taxon>
        <taxon>Nocardioides</taxon>
    </lineage>
</organism>
<accession>A0ABP6W4Z8</accession>
<evidence type="ECO:0000313" key="4">
    <source>
        <dbReference type="EMBL" id="GAA3546570.1"/>
    </source>
</evidence>
<feature type="chain" id="PRO_5046688685" description="Htaa domain-containing protein" evidence="3">
    <location>
        <begin position="26"/>
        <end position="363"/>
    </location>
</feature>
<keyword evidence="2" id="KW-0812">Transmembrane</keyword>
<feature type="region of interest" description="Disordered" evidence="1">
    <location>
        <begin position="192"/>
        <end position="220"/>
    </location>
</feature>